<evidence type="ECO:0000313" key="2">
    <source>
        <dbReference type="Proteomes" id="UP000005237"/>
    </source>
</evidence>
<sequence length="214" mass="24335">MMARQQPTLTNDVTAAIGLKKLGNSSKSWLKIDLPGDFMNAPAYKVRMPENFTTTIFAPPVAKNQDLIYYLYNTYNFLDDLSKYEIFKRAVYCATMIPKKGNALEESLLIGITMCASADLRRRREIFRIAGNPRPSYSNFGTRIMESARCLIAKSEKHSHPFFSHLITEQKEDVKEFTSSAISSLNDDLQSDPGGITKNIIVRWFGVVLRIYFL</sequence>
<organism evidence="1 2">
    <name type="scientific">Caenorhabditis japonica</name>
    <dbReference type="NCBI Taxonomy" id="281687"/>
    <lineage>
        <taxon>Eukaryota</taxon>
        <taxon>Metazoa</taxon>
        <taxon>Ecdysozoa</taxon>
        <taxon>Nematoda</taxon>
        <taxon>Chromadorea</taxon>
        <taxon>Rhabditida</taxon>
        <taxon>Rhabditina</taxon>
        <taxon>Rhabditomorpha</taxon>
        <taxon>Rhabditoidea</taxon>
        <taxon>Rhabditidae</taxon>
        <taxon>Peloderinae</taxon>
        <taxon>Caenorhabditis</taxon>
    </lineage>
</organism>
<dbReference type="AlphaFoldDB" id="A0A8R1I0A6"/>
<evidence type="ECO:0000313" key="1">
    <source>
        <dbReference type="EnsemblMetazoa" id="CJA17235.1"/>
    </source>
</evidence>
<keyword evidence="2" id="KW-1185">Reference proteome</keyword>
<reference evidence="2" key="1">
    <citation type="submission" date="2010-08" db="EMBL/GenBank/DDBJ databases">
        <authorList>
            <consortium name="Caenorhabditis japonica Sequencing Consortium"/>
            <person name="Wilson R.K."/>
        </authorList>
    </citation>
    <scope>NUCLEOTIDE SEQUENCE [LARGE SCALE GENOMIC DNA]</scope>
    <source>
        <strain evidence="2">DF5081</strain>
    </source>
</reference>
<proteinExistence type="predicted"/>
<dbReference type="EnsemblMetazoa" id="CJA17235.1">
    <property type="protein sequence ID" value="CJA17235.1"/>
    <property type="gene ID" value="WBGene00136439"/>
</dbReference>
<name>A0A8R1I0A6_CAEJA</name>
<accession>A0A8R1I0A6</accession>
<protein>
    <submittedName>
        <fullName evidence="1">Uncharacterized protein</fullName>
    </submittedName>
</protein>
<reference evidence="1" key="2">
    <citation type="submission" date="2022-06" db="UniProtKB">
        <authorList>
            <consortium name="EnsemblMetazoa"/>
        </authorList>
    </citation>
    <scope>IDENTIFICATION</scope>
    <source>
        <strain evidence="1">DF5081</strain>
    </source>
</reference>
<dbReference type="Proteomes" id="UP000005237">
    <property type="component" value="Unassembled WGS sequence"/>
</dbReference>